<feature type="transmembrane region" description="Helical" evidence="5">
    <location>
        <begin position="39"/>
        <end position="61"/>
    </location>
</feature>
<keyword evidence="2 5" id="KW-0812">Transmembrane</keyword>
<comment type="similarity">
    <text evidence="5">Belongs to the UPF0295 family.</text>
</comment>
<evidence type="ECO:0000313" key="6">
    <source>
        <dbReference type="EMBL" id="MBR7554475.1"/>
    </source>
</evidence>
<dbReference type="Pfam" id="PF11023">
    <property type="entry name" value="DUF2614"/>
    <property type="match status" value="1"/>
</dbReference>
<dbReference type="GO" id="GO:0005886">
    <property type="term" value="C:plasma membrane"/>
    <property type="evidence" value="ECO:0007669"/>
    <property type="project" value="UniProtKB-SubCell"/>
</dbReference>
<keyword evidence="4 5" id="KW-0472">Membrane</keyword>
<dbReference type="AlphaFoldDB" id="A0A941CYM2"/>
<sequence>MGLKYSSKINKIRTVALGLIFAGMIIMYIGLYFRNIEWLLVTFMILGLIAIGLSTVIYLWIGMLSTKAIPIECPECGKPTKMLGRVDACMHCKQPLTFDRNLEGKEFDEKYNSKKYWKEQQDQS</sequence>
<evidence type="ECO:0000256" key="3">
    <source>
        <dbReference type="ARBA" id="ARBA00022989"/>
    </source>
</evidence>
<keyword evidence="7" id="KW-1185">Reference proteome</keyword>
<protein>
    <recommendedName>
        <fullName evidence="5">UPF0295 protein KC820_09960</fullName>
    </recommendedName>
</protein>
<accession>A0A941CYM2</accession>
<dbReference type="RefSeq" id="WP_212370667.1">
    <property type="nucleotide sequence ID" value="NZ_JAGSIE010000029.1"/>
</dbReference>
<keyword evidence="3 5" id="KW-1133">Transmembrane helix</keyword>
<proteinExistence type="inferred from homology"/>
<comment type="subcellular location">
    <subcellularLocation>
        <location evidence="5">Cell membrane</location>
        <topology evidence="5">Multi-pass membrane protein</topology>
    </subcellularLocation>
</comment>
<evidence type="ECO:0000256" key="4">
    <source>
        <dbReference type="ARBA" id="ARBA00023136"/>
    </source>
</evidence>
<name>A0A941CYM2_9BACI</name>
<evidence type="ECO:0000256" key="1">
    <source>
        <dbReference type="ARBA" id="ARBA00022475"/>
    </source>
</evidence>
<evidence type="ECO:0000256" key="2">
    <source>
        <dbReference type="ARBA" id="ARBA00022692"/>
    </source>
</evidence>
<gene>
    <name evidence="6" type="ORF">KC820_09960</name>
</gene>
<organism evidence="6 7">
    <name type="scientific">Allobacillus saliphilus</name>
    <dbReference type="NCBI Taxonomy" id="2912308"/>
    <lineage>
        <taxon>Bacteria</taxon>
        <taxon>Bacillati</taxon>
        <taxon>Bacillota</taxon>
        <taxon>Bacilli</taxon>
        <taxon>Bacillales</taxon>
        <taxon>Bacillaceae</taxon>
        <taxon>Allobacillus</taxon>
    </lineage>
</organism>
<evidence type="ECO:0000256" key="5">
    <source>
        <dbReference type="HAMAP-Rule" id="MF_01502"/>
    </source>
</evidence>
<comment type="caution">
    <text evidence="6">The sequence shown here is derived from an EMBL/GenBank/DDBJ whole genome shotgun (WGS) entry which is preliminary data.</text>
</comment>
<dbReference type="NCBIfam" id="NF002796">
    <property type="entry name" value="PRK02935.1"/>
    <property type="match status" value="1"/>
</dbReference>
<dbReference type="Proteomes" id="UP000675431">
    <property type="component" value="Unassembled WGS sequence"/>
</dbReference>
<reference evidence="6 7" key="1">
    <citation type="submission" date="2021-04" db="EMBL/GenBank/DDBJ databases">
        <title>Allobacillus sp. nov. SKP8-2 isolated from shrimp paste.</title>
        <authorList>
            <person name="Tanasupawat S."/>
            <person name="Yiamsombat S."/>
            <person name="Kanchanasin P."/>
            <person name="Kuncharoen N."/>
        </authorList>
    </citation>
    <scope>NUCLEOTIDE SEQUENCE [LARGE SCALE GENOMIC DNA]</scope>
    <source>
        <strain evidence="6 7">SKP8-2</strain>
    </source>
</reference>
<dbReference type="EMBL" id="JAGSIE010000029">
    <property type="protein sequence ID" value="MBR7554475.1"/>
    <property type="molecule type" value="Genomic_DNA"/>
</dbReference>
<dbReference type="HAMAP" id="MF_01502">
    <property type="entry name" value="UPF0295"/>
    <property type="match status" value="1"/>
</dbReference>
<dbReference type="InterPro" id="IPR020912">
    <property type="entry name" value="UPF0295"/>
</dbReference>
<evidence type="ECO:0000313" key="7">
    <source>
        <dbReference type="Proteomes" id="UP000675431"/>
    </source>
</evidence>
<keyword evidence="1 5" id="KW-1003">Cell membrane</keyword>
<feature type="transmembrane region" description="Helical" evidence="5">
    <location>
        <begin position="12"/>
        <end position="33"/>
    </location>
</feature>